<dbReference type="InterPro" id="IPR044117">
    <property type="entry name" value="OBF_LigC-like"/>
</dbReference>
<name>A0ABS6U0W3_STRHA</name>
<dbReference type="CDD" id="cd07905">
    <property type="entry name" value="Adenylation_DNA_ligase_LigC"/>
    <property type="match status" value="1"/>
</dbReference>
<dbReference type="CDD" id="cd07970">
    <property type="entry name" value="OBF_DNA_ligase_LigC"/>
    <property type="match status" value="1"/>
</dbReference>
<dbReference type="InterPro" id="IPR012310">
    <property type="entry name" value="DNA_ligase_ATP-dep_cent"/>
</dbReference>
<comment type="similarity">
    <text evidence="1">Belongs to the ATP-dependent DNA ligase family.</text>
</comment>
<dbReference type="Proteomes" id="UP000735541">
    <property type="component" value="Unassembled WGS sequence"/>
</dbReference>
<evidence type="ECO:0000259" key="4">
    <source>
        <dbReference type="PROSITE" id="PS50160"/>
    </source>
</evidence>
<evidence type="ECO:0000256" key="3">
    <source>
        <dbReference type="ARBA" id="ARBA00034003"/>
    </source>
</evidence>
<evidence type="ECO:0000313" key="5">
    <source>
        <dbReference type="EMBL" id="MBV7674155.1"/>
    </source>
</evidence>
<dbReference type="PANTHER" id="PTHR45674">
    <property type="entry name" value="DNA LIGASE 1/3 FAMILY MEMBER"/>
    <property type="match status" value="1"/>
</dbReference>
<dbReference type="InterPro" id="IPR050191">
    <property type="entry name" value="ATP-dep_DNA_ligase"/>
</dbReference>
<comment type="catalytic activity">
    <reaction evidence="3">
        <text>ATP + (deoxyribonucleotide)n-3'-hydroxyl + 5'-phospho-(deoxyribonucleotide)m = (deoxyribonucleotide)n+m + AMP + diphosphate.</text>
        <dbReference type="EC" id="6.5.1.1"/>
    </reaction>
</comment>
<dbReference type="SUPFAM" id="SSF56091">
    <property type="entry name" value="DNA ligase/mRNA capping enzyme, catalytic domain"/>
    <property type="match status" value="1"/>
</dbReference>
<evidence type="ECO:0000256" key="2">
    <source>
        <dbReference type="ARBA" id="ARBA00022598"/>
    </source>
</evidence>
<dbReference type="Pfam" id="PF01068">
    <property type="entry name" value="DNA_ligase_A_M"/>
    <property type="match status" value="1"/>
</dbReference>
<dbReference type="EMBL" id="JAHUVW010000004">
    <property type="protein sequence ID" value="MBV7674155.1"/>
    <property type="molecule type" value="Genomic_DNA"/>
</dbReference>
<organism evidence="5 6">
    <name type="scientific">Streptomyces halstedii</name>
    <dbReference type="NCBI Taxonomy" id="1944"/>
    <lineage>
        <taxon>Bacteria</taxon>
        <taxon>Bacillati</taxon>
        <taxon>Actinomycetota</taxon>
        <taxon>Actinomycetes</taxon>
        <taxon>Kitasatosporales</taxon>
        <taxon>Streptomycetaceae</taxon>
        <taxon>Streptomyces</taxon>
    </lineage>
</organism>
<dbReference type="Gene3D" id="2.40.50.140">
    <property type="entry name" value="Nucleic acid-binding proteins"/>
    <property type="match status" value="1"/>
</dbReference>
<proteinExistence type="inferred from homology"/>
<dbReference type="GO" id="GO:0016874">
    <property type="term" value="F:ligase activity"/>
    <property type="evidence" value="ECO:0007669"/>
    <property type="project" value="UniProtKB-KW"/>
</dbReference>
<dbReference type="Gene3D" id="3.30.470.30">
    <property type="entry name" value="DNA ligase/mRNA capping enzyme"/>
    <property type="match status" value="1"/>
</dbReference>
<dbReference type="InterPro" id="IPR044119">
    <property type="entry name" value="Adenylation_LigC-like"/>
</dbReference>
<gene>
    <name evidence="5" type="ORF">STHAL_32425</name>
</gene>
<reference evidence="5 6" key="1">
    <citation type="submission" date="2021-07" db="EMBL/GenBank/DDBJ databases">
        <title>Sequencing Streptomyces halstedii LGO-A4 genome an citrus endophytic actinomycete.</title>
        <authorList>
            <person name="Samborskyy M."/>
            <person name="Scott N."/>
            <person name="Deglau R."/>
            <person name="Dickens S."/>
            <person name="Oliveira L.G."/>
        </authorList>
    </citation>
    <scope>NUCLEOTIDE SEQUENCE [LARGE SCALE GENOMIC DNA]</scope>
    <source>
        <strain evidence="5 6">LGO-A4</strain>
    </source>
</reference>
<dbReference type="InterPro" id="IPR012340">
    <property type="entry name" value="NA-bd_OB-fold"/>
</dbReference>
<dbReference type="PANTHER" id="PTHR45674:SF4">
    <property type="entry name" value="DNA LIGASE 1"/>
    <property type="match status" value="1"/>
</dbReference>
<keyword evidence="6" id="KW-1185">Reference proteome</keyword>
<evidence type="ECO:0000313" key="6">
    <source>
        <dbReference type="Proteomes" id="UP000735541"/>
    </source>
</evidence>
<accession>A0ABS6U0W3</accession>
<sequence>MLAQARESIPGPGAMRGGMAAETKWDGHRALLFTPTRTGEPVLLQSRGGALIQARFPDLVAAARQLPDGLVLDGELTVWSQGQLSFESLQRRASAGARTIRQLAAENPAHFIAFDVLQADGQELLQAPYARRREVLEALFADRALTPPWVLCPMTTDLAVAQEWLDSWTDVPGLEGVVLKGLRQTYRPATRGWMKVRRRNTSEALIGGITGTLSRPQLLALGRYDTTGRLRMVGRTTPLKLDAARRIAAHLTPAGSDHPWTGVRFAASWRSREPLEPILVEPDQVAEIQGDTAVDRGVWRHPVRYVRLRQDVTAADVPVVEEDA</sequence>
<protein>
    <submittedName>
        <fullName evidence="5">ATP-dependent DNA ligase</fullName>
    </submittedName>
</protein>
<keyword evidence="2 5" id="KW-0436">Ligase</keyword>
<evidence type="ECO:0000256" key="1">
    <source>
        <dbReference type="ARBA" id="ARBA00007572"/>
    </source>
</evidence>
<comment type="caution">
    <text evidence="5">The sequence shown here is derived from an EMBL/GenBank/DDBJ whole genome shotgun (WGS) entry which is preliminary data.</text>
</comment>
<dbReference type="PROSITE" id="PS50160">
    <property type="entry name" value="DNA_LIGASE_A3"/>
    <property type="match status" value="1"/>
</dbReference>
<feature type="domain" description="ATP-dependent DNA ligase family profile" evidence="4">
    <location>
        <begin position="111"/>
        <end position="229"/>
    </location>
</feature>
<dbReference type="RefSeq" id="WP_228873870.1">
    <property type="nucleotide sequence ID" value="NZ_JAHUVW010000004.1"/>
</dbReference>